<protein>
    <recommendedName>
        <fullName evidence="4">Methyltransferase domain-containing protein</fullName>
    </recommendedName>
</protein>
<evidence type="ECO:0000256" key="3">
    <source>
        <dbReference type="ARBA" id="ARBA00022691"/>
    </source>
</evidence>
<evidence type="ECO:0000256" key="2">
    <source>
        <dbReference type="ARBA" id="ARBA00022679"/>
    </source>
</evidence>
<dbReference type="InterPro" id="IPR029063">
    <property type="entry name" value="SAM-dependent_MTases_sf"/>
</dbReference>
<dbReference type="GO" id="GO:0008168">
    <property type="term" value="F:methyltransferase activity"/>
    <property type="evidence" value="ECO:0007669"/>
    <property type="project" value="UniProtKB-KW"/>
</dbReference>
<keyword evidence="6" id="KW-1185">Reference proteome</keyword>
<proteinExistence type="predicted"/>
<reference evidence="5 6" key="1">
    <citation type="submission" date="2019-07" db="EMBL/GenBank/DDBJ databases">
        <title>Whole genome shotgun sequence of Actinotalea fermentans NBRC 105374.</title>
        <authorList>
            <person name="Hosoyama A."/>
            <person name="Uohara A."/>
            <person name="Ohji S."/>
            <person name="Ichikawa N."/>
        </authorList>
    </citation>
    <scope>NUCLEOTIDE SEQUENCE [LARGE SCALE GENOMIC DNA]</scope>
    <source>
        <strain evidence="5 6">NBRC 105374</strain>
    </source>
</reference>
<dbReference type="PANTHER" id="PTHR43464">
    <property type="entry name" value="METHYLTRANSFERASE"/>
    <property type="match status" value="1"/>
</dbReference>
<dbReference type="SUPFAM" id="SSF53335">
    <property type="entry name" value="S-adenosyl-L-methionine-dependent methyltransferases"/>
    <property type="match status" value="1"/>
</dbReference>
<dbReference type="Gene3D" id="3.40.50.150">
    <property type="entry name" value="Vaccinia Virus protein VP39"/>
    <property type="match status" value="1"/>
</dbReference>
<keyword evidence="1" id="KW-0489">Methyltransferase</keyword>
<organism evidence="5 6">
    <name type="scientific">Actinotalea fermentans</name>
    <dbReference type="NCBI Taxonomy" id="43671"/>
    <lineage>
        <taxon>Bacteria</taxon>
        <taxon>Bacillati</taxon>
        <taxon>Actinomycetota</taxon>
        <taxon>Actinomycetes</taxon>
        <taxon>Micrococcales</taxon>
        <taxon>Cellulomonadaceae</taxon>
        <taxon>Actinotalea</taxon>
    </lineage>
</organism>
<dbReference type="GO" id="GO:0032259">
    <property type="term" value="P:methylation"/>
    <property type="evidence" value="ECO:0007669"/>
    <property type="project" value="UniProtKB-KW"/>
</dbReference>
<evidence type="ECO:0000256" key="1">
    <source>
        <dbReference type="ARBA" id="ARBA00022603"/>
    </source>
</evidence>
<dbReference type="PANTHER" id="PTHR43464:SF19">
    <property type="entry name" value="UBIQUINONE BIOSYNTHESIS O-METHYLTRANSFERASE, MITOCHONDRIAL"/>
    <property type="match status" value="1"/>
</dbReference>
<gene>
    <name evidence="5" type="ORF">AFE02nite_03770</name>
</gene>
<dbReference type="Proteomes" id="UP000321484">
    <property type="component" value="Unassembled WGS sequence"/>
</dbReference>
<dbReference type="AlphaFoldDB" id="A0A511YTX2"/>
<comment type="caution">
    <text evidence="5">The sequence shown here is derived from an EMBL/GenBank/DDBJ whole genome shotgun (WGS) entry which is preliminary data.</text>
</comment>
<dbReference type="CDD" id="cd02440">
    <property type="entry name" value="AdoMet_MTases"/>
    <property type="match status" value="1"/>
</dbReference>
<name>A0A511YTX2_9CELL</name>
<keyword evidence="2" id="KW-0808">Transferase</keyword>
<evidence type="ECO:0000313" key="5">
    <source>
        <dbReference type="EMBL" id="GEN78643.1"/>
    </source>
</evidence>
<dbReference type="EMBL" id="BJYK01000001">
    <property type="protein sequence ID" value="GEN78643.1"/>
    <property type="molecule type" value="Genomic_DNA"/>
</dbReference>
<sequence length="214" mass="23898">MPAVDAEAVRRTFRTAECWNHNTHYHRFLPRWAPPPWGRVLDVGCGEGLLTRRVAPFAHEVVGVDADAGAVALARDLAPALTYVHGDALTADLGGPFDLVTCFMVLHHMDLDAGLRRLRELVAPGGALVVVGGAQPSGPLDYWWILLGTLANWPARLVRGHWEPSVPLRESHETYGRIWRESARLLPGVRFRHHLYWRYSLVWRAPADGEAVAR</sequence>
<evidence type="ECO:0000313" key="6">
    <source>
        <dbReference type="Proteomes" id="UP000321484"/>
    </source>
</evidence>
<dbReference type="Pfam" id="PF13649">
    <property type="entry name" value="Methyltransf_25"/>
    <property type="match status" value="1"/>
</dbReference>
<accession>A0A511YTX2</accession>
<evidence type="ECO:0000259" key="4">
    <source>
        <dbReference type="Pfam" id="PF13649"/>
    </source>
</evidence>
<feature type="domain" description="Methyltransferase" evidence="4">
    <location>
        <begin position="40"/>
        <end position="126"/>
    </location>
</feature>
<keyword evidence="3" id="KW-0949">S-adenosyl-L-methionine</keyword>
<dbReference type="InterPro" id="IPR041698">
    <property type="entry name" value="Methyltransf_25"/>
</dbReference>